<dbReference type="PANTHER" id="PTHR10366:SF564">
    <property type="entry name" value="STEROL-4-ALPHA-CARBOXYLATE 3-DEHYDROGENASE, DECARBOXYLATING"/>
    <property type="match status" value="1"/>
</dbReference>
<keyword evidence="1" id="KW-0560">Oxidoreductase</keyword>
<feature type="domain" description="NAD-dependent epimerase/dehydratase" evidence="3">
    <location>
        <begin position="10"/>
        <end position="274"/>
    </location>
</feature>
<comment type="caution">
    <text evidence="4">The sequence shown here is derived from an EMBL/GenBank/DDBJ whole genome shotgun (WGS) entry which is preliminary data.</text>
</comment>
<dbReference type="InterPro" id="IPR050425">
    <property type="entry name" value="NAD(P)_dehydrat-like"/>
</dbReference>
<reference evidence="4 5" key="1">
    <citation type="journal article" date="2017" name="Biotechnol. Biofuels">
        <title>Differential beta-glucosidase expression as a function of carbon source availability in Talaromyces amestolkiae: a genomic and proteomic approach.</title>
        <authorList>
            <person name="de Eugenio L.I."/>
            <person name="Mendez-Liter J.A."/>
            <person name="Nieto-Dominguez M."/>
            <person name="Alonso L."/>
            <person name="Gil-Munoz J."/>
            <person name="Barriuso J."/>
            <person name="Prieto A."/>
            <person name="Martinez M.J."/>
        </authorList>
    </citation>
    <scope>NUCLEOTIDE SEQUENCE [LARGE SCALE GENOMIC DNA]</scope>
    <source>
        <strain evidence="4 5">CIB</strain>
    </source>
</reference>
<evidence type="ECO:0000259" key="3">
    <source>
        <dbReference type="Pfam" id="PF01370"/>
    </source>
</evidence>
<protein>
    <recommendedName>
        <fullName evidence="3">NAD-dependent epimerase/dehydratase domain-containing protein</fullName>
    </recommendedName>
</protein>
<dbReference type="GeneID" id="63796649"/>
<accession>A0A364L6I4</accession>
<evidence type="ECO:0000313" key="5">
    <source>
        <dbReference type="Proteomes" id="UP000249363"/>
    </source>
</evidence>
<dbReference type="GO" id="GO:0016616">
    <property type="term" value="F:oxidoreductase activity, acting on the CH-OH group of donors, NAD or NADP as acceptor"/>
    <property type="evidence" value="ECO:0007669"/>
    <property type="project" value="TreeGrafter"/>
</dbReference>
<sequence>MPSATEYPLVLVTAVNGFIASWTAKAFLDAGYNVRGTTRSAKSSHSMLEAEPFKSYASDGRFSIVQVPDITLPGAFDDAVRGCHAIAHTASPMSLNFSDPEPVINTAVQGARSVLDSAHSSSGTGSSTVKSFVLLSSIAAVVGKKPDDNAAYRFTEADWDDVSEKEVARLGKQTPSMMIYKASKTAAERAMWDFQRDKKPSFTMTAINPVYVWGPPLLFPEDPEDLNMTAKIVWTVLSGQDIPPPFGGSNGSVDVRDVGRLILFAVQESEKANNQRFIAASGVRSHQAVADILREIYPERRNIIKEGNPGEGYLPDYSFPEDTPAAKVDNSKAVRVTGKEWIGPRQSVVDAAKALERYL</sequence>
<dbReference type="Gene3D" id="3.40.50.720">
    <property type="entry name" value="NAD(P)-binding Rossmann-like Domain"/>
    <property type="match status" value="1"/>
</dbReference>
<dbReference type="OrthoDB" id="2735536at2759"/>
<dbReference type="AlphaFoldDB" id="A0A364L6I4"/>
<dbReference type="RefSeq" id="XP_040735937.1">
    <property type="nucleotide sequence ID" value="XM_040880129.1"/>
</dbReference>
<keyword evidence="5" id="KW-1185">Reference proteome</keyword>
<evidence type="ECO:0000256" key="2">
    <source>
        <dbReference type="ARBA" id="ARBA00023445"/>
    </source>
</evidence>
<evidence type="ECO:0000256" key="1">
    <source>
        <dbReference type="ARBA" id="ARBA00023002"/>
    </source>
</evidence>
<comment type="similarity">
    <text evidence="2">Belongs to the NAD(P)-dependent epimerase/dehydratase family. Dihydroflavonol-4-reductase subfamily.</text>
</comment>
<dbReference type="InterPro" id="IPR001509">
    <property type="entry name" value="Epimerase_deHydtase"/>
</dbReference>
<dbReference type="Proteomes" id="UP000249363">
    <property type="component" value="Unassembled WGS sequence"/>
</dbReference>
<gene>
    <name evidence="4" type="ORF">BHQ10_007434</name>
</gene>
<dbReference type="Pfam" id="PF01370">
    <property type="entry name" value="Epimerase"/>
    <property type="match status" value="1"/>
</dbReference>
<name>A0A364L6I4_TALAM</name>
<dbReference type="InterPro" id="IPR036291">
    <property type="entry name" value="NAD(P)-bd_dom_sf"/>
</dbReference>
<organism evidence="4 5">
    <name type="scientific">Talaromyces amestolkiae</name>
    <dbReference type="NCBI Taxonomy" id="1196081"/>
    <lineage>
        <taxon>Eukaryota</taxon>
        <taxon>Fungi</taxon>
        <taxon>Dikarya</taxon>
        <taxon>Ascomycota</taxon>
        <taxon>Pezizomycotina</taxon>
        <taxon>Eurotiomycetes</taxon>
        <taxon>Eurotiomycetidae</taxon>
        <taxon>Eurotiales</taxon>
        <taxon>Trichocomaceae</taxon>
        <taxon>Talaromyces</taxon>
        <taxon>Talaromyces sect. Talaromyces</taxon>
    </lineage>
</organism>
<proteinExistence type="inferred from homology"/>
<dbReference type="SUPFAM" id="SSF51735">
    <property type="entry name" value="NAD(P)-binding Rossmann-fold domains"/>
    <property type="match status" value="1"/>
</dbReference>
<dbReference type="EMBL" id="MIKG01000015">
    <property type="protein sequence ID" value="RAO71422.1"/>
    <property type="molecule type" value="Genomic_DNA"/>
</dbReference>
<dbReference type="PANTHER" id="PTHR10366">
    <property type="entry name" value="NAD DEPENDENT EPIMERASE/DEHYDRATASE"/>
    <property type="match status" value="1"/>
</dbReference>
<dbReference type="STRING" id="1196081.A0A364L6I4"/>
<evidence type="ECO:0000313" key="4">
    <source>
        <dbReference type="EMBL" id="RAO71422.1"/>
    </source>
</evidence>